<comment type="caution">
    <text evidence="3">The sequence shown here is derived from an EMBL/GenBank/DDBJ whole genome shotgun (WGS) entry which is preliminary data.</text>
</comment>
<evidence type="ECO:0000256" key="1">
    <source>
        <dbReference type="SAM" id="MobiDB-lite"/>
    </source>
</evidence>
<organism evidence="3 4">
    <name type="scientific">Tilletia horrida</name>
    <dbReference type="NCBI Taxonomy" id="155126"/>
    <lineage>
        <taxon>Eukaryota</taxon>
        <taxon>Fungi</taxon>
        <taxon>Dikarya</taxon>
        <taxon>Basidiomycota</taxon>
        <taxon>Ustilaginomycotina</taxon>
        <taxon>Exobasidiomycetes</taxon>
        <taxon>Tilletiales</taxon>
        <taxon>Tilletiaceae</taxon>
        <taxon>Tilletia</taxon>
    </lineage>
</organism>
<feature type="transmembrane region" description="Helical" evidence="2">
    <location>
        <begin position="183"/>
        <end position="205"/>
    </location>
</feature>
<feature type="transmembrane region" description="Helical" evidence="2">
    <location>
        <begin position="101"/>
        <end position="122"/>
    </location>
</feature>
<feature type="transmembrane region" description="Helical" evidence="2">
    <location>
        <begin position="254"/>
        <end position="277"/>
    </location>
</feature>
<protein>
    <submittedName>
        <fullName evidence="3">Uncharacterized protein</fullName>
    </submittedName>
</protein>
<feature type="transmembrane region" description="Helical" evidence="2">
    <location>
        <begin position="142"/>
        <end position="162"/>
    </location>
</feature>
<gene>
    <name evidence="3" type="ORF">OC842_003516</name>
</gene>
<evidence type="ECO:0000256" key="2">
    <source>
        <dbReference type="SAM" id="Phobius"/>
    </source>
</evidence>
<feature type="compositionally biased region" description="Polar residues" evidence="1">
    <location>
        <begin position="564"/>
        <end position="574"/>
    </location>
</feature>
<dbReference type="Proteomes" id="UP001176521">
    <property type="component" value="Unassembled WGS sequence"/>
</dbReference>
<keyword evidence="2" id="KW-1133">Transmembrane helix</keyword>
<feature type="transmembrane region" description="Helical" evidence="2">
    <location>
        <begin position="56"/>
        <end position="80"/>
    </location>
</feature>
<keyword evidence="2" id="KW-0472">Membrane</keyword>
<name>A0AAN6GBK9_9BASI</name>
<keyword evidence="4" id="KW-1185">Reference proteome</keyword>
<accession>A0AAN6GBK9</accession>
<dbReference type="AlphaFoldDB" id="A0AAN6GBK9"/>
<feature type="region of interest" description="Disordered" evidence="1">
    <location>
        <begin position="348"/>
        <end position="408"/>
    </location>
</feature>
<proteinExistence type="predicted"/>
<reference evidence="3" key="1">
    <citation type="journal article" date="2023" name="PhytoFront">
        <title>Draft Genome Resources of Seven Strains of Tilletia horrida, Causal Agent of Kernel Smut of Rice.</title>
        <authorList>
            <person name="Khanal S."/>
            <person name="Antony Babu S."/>
            <person name="Zhou X.G."/>
        </authorList>
    </citation>
    <scope>NUCLEOTIDE SEQUENCE</scope>
    <source>
        <strain evidence="3">TX3</strain>
    </source>
</reference>
<feature type="region of interest" description="Disordered" evidence="1">
    <location>
        <begin position="534"/>
        <end position="582"/>
    </location>
</feature>
<evidence type="ECO:0000313" key="3">
    <source>
        <dbReference type="EMBL" id="KAK0531732.1"/>
    </source>
</evidence>
<evidence type="ECO:0000313" key="4">
    <source>
        <dbReference type="Proteomes" id="UP001176521"/>
    </source>
</evidence>
<sequence length="582" mass="65455">MTAYPEFKLLPVPPPTWLSTSSPKRAQLPRFGSVAEAIDFAQGLVLARYNPVVERFLWFVIIYIGLLVALALSVIARRLLASNFWIFRLVRRPDGLLICPHLHNCWSLMAGCFGLISTIYNMVTLDFIRARRAPMHVCITLIYVWSPLYLGVSWMAWAAAVAGTQDLVLRIKLTDKIRCNVRLAPWVANLIGLALPFSCTVAVFFPSRAANSHSEHARHMYEDWMHQYRSQQQLSEEMLRHLQQIWFEVLKASYSLAIAALLWSVFASITLAIYLFFSMRLIRTLRKHLKKRGGKSEPLQNAMTISMGLYCHTENEDEEDEPELDIGHTPSHDLYEHGDQLSAIASSEAQYPQMPERARTKPPTLGQRRRTLSKLTPKPKPELRPRPKSKPQAVPDSARPKGVASGPGLLAKEGANSVGRAVLYFAVQAGSINTALAIMDSIAFTLAIKIVQAAEVGRFEELVILTWSILEMTCVVFGTTTLCSIAHETFEESIASLIHPSVPSHTSNSRRCPPEPLQLNRMTISVLERRRRLPQQSHIETEIEPTEEPSVSTTNELEYHDTKQASASATTFQTEKGMMEQD</sequence>
<keyword evidence="2" id="KW-0812">Transmembrane</keyword>
<dbReference type="EMBL" id="JAPDMQ010000177">
    <property type="protein sequence ID" value="KAK0531732.1"/>
    <property type="molecule type" value="Genomic_DNA"/>
</dbReference>